<evidence type="ECO:0000313" key="3">
    <source>
        <dbReference type="Proteomes" id="UP000276834"/>
    </source>
</evidence>
<evidence type="ECO:0000313" key="2">
    <source>
        <dbReference type="EMBL" id="RLW07561.1"/>
    </source>
</evidence>
<sequence length="163" mass="17452">ASGSPSRPRRAAPSRGGREALPSHAPRSGTSPPAAGGAKPSPGRPYNSARHRASLQGSRPAAGTGGRVPARSETKGTELRCRPRRRPDCARPRLKRAFIYLHLANNVSQPLGTWIFVFDSFVDFTIRNYTKYSGKVGIVGTEDNWDVLLASGAPTSKGICINM</sequence>
<comment type="caution">
    <text evidence="2">The sequence shown here is derived from an EMBL/GenBank/DDBJ whole genome shotgun (WGS) entry which is preliminary data.</text>
</comment>
<feature type="compositionally biased region" description="Low complexity" evidence="1">
    <location>
        <begin position="25"/>
        <end position="45"/>
    </location>
</feature>
<dbReference type="EMBL" id="QUSF01000007">
    <property type="protein sequence ID" value="RLW07561.1"/>
    <property type="molecule type" value="Genomic_DNA"/>
</dbReference>
<keyword evidence="3" id="KW-1185">Reference proteome</keyword>
<proteinExistence type="predicted"/>
<dbReference type="AlphaFoldDB" id="A0A3L8SSC4"/>
<dbReference type="Proteomes" id="UP000276834">
    <property type="component" value="Unassembled WGS sequence"/>
</dbReference>
<feature type="non-terminal residue" evidence="2">
    <location>
        <position position="163"/>
    </location>
</feature>
<evidence type="ECO:0000256" key="1">
    <source>
        <dbReference type="SAM" id="MobiDB-lite"/>
    </source>
</evidence>
<gene>
    <name evidence="2" type="ORF">DV515_00003877</name>
</gene>
<feature type="compositionally biased region" description="Basic and acidic residues" evidence="1">
    <location>
        <begin position="70"/>
        <end position="84"/>
    </location>
</feature>
<protein>
    <submittedName>
        <fullName evidence="2">Uncharacterized protein</fullName>
    </submittedName>
</protein>
<name>A0A3L8SSC4_CHLGU</name>
<organism evidence="2 3">
    <name type="scientific">Chloebia gouldiae</name>
    <name type="common">Gouldian finch</name>
    <name type="synonym">Erythrura gouldiae</name>
    <dbReference type="NCBI Taxonomy" id="44316"/>
    <lineage>
        <taxon>Eukaryota</taxon>
        <taxon>Metazoa</taxon>
        <taxon>Chordata</taxon>
        <taxon>Craniata</taxon>
        <taxon>Vertebrata</taxon>
        <taxon>Euteleostomi</taxon>
        <taxon>Archelosauria</taxon>
        <taxon>Archosauria</taxon>
        <taxon>Dinosauria</taxon>
        <taxon>Saurischia</taxon>
        <taxon>Theropoda</taxon>
        <taxon>Coelurosauria</taxon>
        <taxon>Aves</taxon>
        <taxon>Neognathae</taxon>
        <taxon>Neoaves</taxon>
        <taxon>Telluraves</taxon>
        <taxon>Australaves</taxon>
        <taxon>Passeriformes</taxon>
        <taxon>Passeroidea</taxon>
        <taxon>Passeridae</taxon>
        <taxon>Chloebia</taxon>
    </lineage>
</organism>
<feature type="non-terminal residue" evidence="2">
    <location>
        <position position="1"/>
    </location>
</feature>
<reference evidence="2 3" key="1">
    <citation type="journal article" date="2018" name="Proc. R. Soc. B">
        <title>A non-coding region near Follistatin controls head colour polymorphism in the Gouldian finch.</title>
        <authorList>
            <person name="Toomey M.B."/>
            <person name="Marques C.I."/>
            <person name="Andrade P."/>
            <person name="Araujo P.M."/>
            <person name="Sabatino S."/>
            <person name="Gazda M.A."/>
            <person name="Afonso S."/>
            <person name="Lopes R.J."/>
            <person name="Corbo J.C."/>
            <person name="Carneiro M."/>
        </authorList>
    </citation>
    <scope>NUCLEOTIDE SEQUENCE [LARGE SCALE GENOMIC DNA]</scope>
    <source>
        <strain evidence="2">Red01</strain>
        <tissue evidence="2">Muscle</tissue>
    </source>
</reference>
<feature type="region of interest" description="Disordered" evidence="1">
    <location>
        <begin position="1"/>
        <end position="84"/>
    </location>
</feature>
<accession>A0A3L8SSC4</accession>